<dbReference type="CDD" id="cd02440">
    <property type="entry name" value="AdoMet_MTases"/>
    <property type="match status" value="1"/>
</dbReference>
<dbReference type="InterPro" id="IPR029063">
    <property type="entry name" value="SAM-dependent_MTases_sf"/>
</dbReference>
<keyword evidence="2" id="KW-0808">Transferase</keyword>
<dbReference type="EMBL" id="FPHJ01000018">
    <property type="protein sequence ID" value="SFV56663.1"/>
    <property type="molecule type" value="Genomic_DNA"/>
</dbReference>
<dbReference type="AlphaFoldDB" id="A0A1W1BT20"/>
<proteinExistence type="predicted"/>
<dbReference type="SUPFAM" id="SSF53335">
    <property type="entry name" value="S-adenosyl-L-methionine-dependent methyltransferases"/>
    <property type="match status" value="1"/>
</dbReference>
<dbReference type="Gene3D" id="3.40.50.150">
    <property type="entry name" value="Vaccinia Virus protein VP39"/>
    <property type="match status" value="1"/>
</dbReference>
<dbReference type="EC" id="2.1.1.64" evidence="2"/>
<organism evidence="2">
    <name type="scientific">hydrothermal vent metagenome</name>
    <dbReference type="NCBI Taxonomy" id="652676"/>
    <lineage>
        <taxon>unclassified sequences</taxon>
        <taxon>metagenomes</taxon>
        <taxon>ecological metagenomes</taxon>
    </lineage>
</organism>
<dbReference type="Pfam" id="PF08241">
    <property type="entry name" value="Methyltransf_11"/>
    <property type="match status" value="1"/>
</dbReference>
<reference evidence="2" key="1">
    <citation type="submission" date="2016-10" db="EMBL/GenBank/DDBJ databases">
        <authorList>
            <person name="de Groot N.N."/>
        </authorList>
    </citation>
    <scope>NUCLEOTIDE SEQUENCE</scope>
</reference>
<feature type="domain" description="Methyltransferase type 11" evidence="1">
    <location>
        <begin position="2"/>
        <end position="73"/>
    </location>
</feature>
<evidence type="ECO:0000259" key="1">
    <source>
        <dbReference type="Pfam" id="PF08241"/>
    </source>
</evidence>
<keyword evidence="2" id="KW-0830">Ubiquinone</keyword>
<name>A0A1W1BT20_9ZZZZ</name>
<gene>
    <name evidence="2" type="ORF">MNB_SUP05-5-717</name>
</gene>
<protein>
    <submittedName>
        <fullName evidence="2">3-demethylubiquinone-9 3-methyltransferase</fullName>
        <ecNumber evidence="2">2.1.1.64</ecNumber>
    </submittedName>
</protein>
<keyword evidence="2" id="KW-0489">Methyltransferase</keyword>
<evidence type="ECO:0000313" key="2">
    <source>
        <dbReference type="EMBL" id="SFV56663.1"/>
    </source>
</evidence>
<sequence>MHCIDPSNLALKVAQKNLEGKNNCQFHCATVDSIPLEDNSMDFAYSLGVLHHVPNTQEAINSCVAKLKPKAPFLVYLYYAFDNKPWWFKLIWKFSDIVRKVISKQPYFYDIFYLK</sequence>
<dbReference type="GO" id="GO:0032259">
    <property type="term" value="P:methylation"/>
    <property type="evidence" value="ECO:0007669"/>
    <property type="project" value="UniProtKB-KW"/>
</dbReference>
<accession>A0A1W1BT20</accession>
<dbReference type="InterPro" id="IPR013216">
    <property type="entry name" value="Methyltransf_11"/>
</dbReference>
<dbReference type="GO" id="GO:0061542">
    <property type="term" value="F:3-demethylubiquinol 3-O-methyltransferase activity"/>
    <property type="evidence" value="ECO:0007669"/>
    <property type="project" value="UniProtKB-EC"/>
</dbReference>